<evidence type="ECO:0000256" key="1">
    <source>
        <dbReference type="SAM" id="MobiDB-lite"/>
    </source>
</evidence>
<feature type="compositionally biased region" description="Pro residues" evidence="1">
    <location>
        <begin position="1"/>
        <end position="29"/>
    </location>
</feature>
<reference evidence="2 3" key="1">
    <citation type="submission" date="2018-11" db="EMBL/GenBank/DDBJ databases">
        <authorList>
            <consortium name="Pathogen Informatics"/>
        </authorList>
    </citation>
    <scope>NUCLEOTIDE SEQUENCE [LARGE SCALE GENOMIC DNA]</scope>
</reference>
<feature type="region of interest" description="Disordered" evidence="1">
    <location>
        <begin position="1"/>
        <end position="40"/>
    </location>
</feature>
<sequence>EPPPPPAPPPDPPPDPPPPPPPVPPPPPGEKVGGQASTWGISCRRLRLSSALTSTKLNHTVANTMERYVIFVLGRCGSL</sequence>
<dbReference type="EMBL" id="UYRV01113452">
    <property type="protein sequence ID" value="VDN28214.1"/>
    <property type="molecule type" value="Genomic_DNA"/>
</dbReference>
<gene>
    <name evidence="2" type="ORF">CGOC_LOCUS10892</name>
</gene>
<accession>A0A3P7MFE8</accession>
<feature type="non-terminal residue" evidence="2">
    <location>
        <position position="1"/>
    </location>
</feature>
<protein>
    <submittedName>
        <fullName evidence="2">Uncharacterized protein</fullName>
    </submittedName>
</protein>
<name>A0A3P7MFE8_CYLGO</name>
<organism evidence="2 3">
    <name type="scientific">Cylicostephanus goldi</name>
    <name type="common">Nematode worm</name>
    <dbReference type="NCBI Taxonomy" id="71465"/>
    <lineage>
        <taxon>Eukaryota</taxon>
        <taxon>Metazoa</taxon>
        <taxon>Ecdysozoa</taxon>
        <taxon>Nematoda</taxon>
        <taxon>Chromadorea</taxon>
        <taxon>Rhabditida</taxon>
        <taxon>Rhabditina</taxon>
        <taxon>Rhabditomorpha</taxon>
        <taxon>Strongyloidea</taxon>
        <taxon>Strongylidae</taxon>
        <taxon>Cylicostephanus</taxon>
    </lineage>
</organism>
<evidence type="ECO:0000313" key="3">
    <source>
        <dbReference type="Proteomes" id="UP000271889"/>
    </source>
</evidence>
<proteinExistence type="predicted"/>
<keyword evidence="3" id="KW-1185">Reference proteome</keyword>
<evidence type="ECO:0000313" key="2">
    <source>
        <dbReference type="EMBL" id="VDN28214.1"/>
    </source>
</evidence>
<dbReference type="Proteomes" id="UP000271889">
    <property type="component" value="Unassembled WGS sequence"/>
</dbReference>
<dbReference type="AlphaFoldDB" id="A0A3P7MFE8"/>